<dbReference type="Proteomes" id="UP000694001">
    <property type="component" value="Chromosome"/>
</dbReference>
<feature type="region of interest" description="Disordered" evidence="1">
    <location>
        <begin position="103"/>
        <end position="216"/>
    </location>
</feature>
<feature type="domain" description="SPOR" evidence="3">
    <location>
        <begin position="209"/>
        <end position="294"/>
    </location>
</feature>
<dbReference type="InterPro" id="IPR007730">
    <property type="entry name" value="SPOR-like_dom"/>
</dbReference>
<reference evidence="4" key="1">
    <citation type="submission" date="2021-06" db="EMBL/GenBank/DDBJ databases">
        <title>Elioraea tepida, sp. nov., a moderately thermophilic aerobic anoxygenic phototrophic bacterium isolated from an alkaline siliceous hot spring mat community in Yellowstone National Park, WY, USA.</title>
        <authorList>
            <person name="Saini M.K."/>
            <person name="Yoshida S."/>
            <person name="Sebastian A."/>
            <person name="Hirose S."/>
            <person name="Hara E."/>
            <person name="Tamaki H."/>
            <person name="Soulier N.T."/>
            <person name="Albert I."/>
            <person name="Hanada S."/>
            <person name="Bryant D.A."/>
            <person name="Tank M."/>
        </authorList>
    </citation>
    <scope>NUCLEOTIDE SEQUENCE</scope>
    <source>
        <strain evidence="4">MS-P2</strain>
    </source>
</reference>
<evidence type="ECO:0000256" key="2">
    <source>
        <dbReference type="SAM" id="Phobius"/>
    </source>
</evidence>
<sequence length="294" mass="30449">MNGKLDIPEAGGWAKPPATAVADPAWRRRDRRRFRWAFWLGGLALVSLAGAVAMQLLGGLPQDGDEAPLISADPTPVRVRPDDPGGMRVANLDKAVYDQLSRAAVPRSGGGEGTGQRVESLLPPPEAPKPVPVAPPALPAQRASLAESETPREQATPAERAAAQPEAGTAPRSGQAPPPPAASSPPVTPPSPQPSAQPATSSQAAAAPPGGTGSIQVQLAAVPTEAAAQAEWERLRRRMPDLLGPLRPSISRGERDGQPFFRLRAGGFATNAEARSFCDQVRARGGSCFVAPAG</sequence>
<keyword evidence="2" id="KW-1133">Transmembrane helix</keyword>
<feature type="compositionally biased region" description="Pro residues" evidence="1">
    <location>
        <begin position="176"/>
        <end position="195"/>
    </location>
</feature>
<accession>A0A975U209</accession>
<dbReference type="Pfam" id="PF05036">
    <property type="entry name" value="SPOR"/>
    <property type="match status" value="1"/>
</dbReference>
<feature type="compositionally biased region" description="Low complexity" evidence="1">
    <location>
        <begin position="196"/>
        <end position="209"/>
    </location>
</feature>
<feature type="transmembrane region" description="Helical" evidence="2">
    <location>
        <begin position="36"/>
        <end position="57"/>
    </location>
</feature>
<keyword evidence="5" id="KW-1185">Reference proteome</keyword>
<dbReference type="PROSITE" id="PS51724">
    <property type="entry name" value="SPOR"/>
    <property type="match status" value="1"/>
</dbReference>
<evidence type="ECO:0000259" key="3">
    <source>
        <dbReference type="PROSITE" id="PS51724"/>
    </source>
</evidence>
<dbReference type="GO" id="GO:0042834">
    <property type="term" value="F:peptidoglycan binding"/>
    <property type="evidence" value="ECO:0007669"/>
    <property type="project" value="InterPro"/>
</dbReference>
<evidence type="ECO:0000256" key="1">
    <source>
        <dbReference type="SAM" id="MobiDB-lite"/>
    </source>
</evidence>
<evidence type="ECO:0000313" key="4">
    <source>
        <dbReference type="EMBL" id="QXM24946.1"/>
    </source>
</evidence>
<dbReference type="AlphaFoldDB" id="A0A975U209"/>
<feature type="compositionally biased region" description="Pro residues" evidence="1">
    <location>
        <begin position="122"/>
        <end position="138"/>
    </location>
</feature>
<dbReference type="KEGG" id="elio:KO353_01410"/>
<dbReference type="EMBL" id="CP076448">
    <property type="protein sequence ID" value="QXM24946.1"/>
    <property type="molecule type" value="Genomic_DNA"/>
</dbReference>
<gene>
    <name evidence="4" type="ORF">KO353_01410</name>
</gene>
<proteinExistence type="predicted"/>
<name>A0A975U209_9PROT</name>
<dbReference type="RefSeq" id="WP_218286003.1">
    <property type="nucleotide sequence ID" value="NZ_CP076448.1"/>
</dbReference>
<keyword evidence="2" id="KW-0812">Transmembrane</keyword>
<protein>
    <submittedName>
        <fullName evidence="4">SPOR domain-containing protein</fullName>
    </submittedName>
</protein>
<feature type="region of interest" description="Disordered" evidence="1">
    <location>
        <begin position="65"/>
        <end position="86"/>
    </location>
</feature>
<organism evidence="4 5">
    <name type="scientific">Elioraea tepida</name>
    <dbReference type="NCBI Taxonomy" id="2843330"/>
    <lineage>
        <taxon>Bacteria</taxon>
        <taxon>Pseudomonadati</taxon>
        <taxon>Pseudomonadota</taxon>
        <taxon>Alphaproteobacteria</taxon>
        <taxon>Acetobacterales</taxon>
        <taxon>Elioraeaceae</taxon>
        <taxon>Elioraea</taxon>
    </lineage>
</organism>
<keyword evidence="2" id="KW-0472">Membrane</keyword>
<evidence type="ECO:0000313" key="5">
    <source>
        <dbReference type="Proteomes" id="UP000694001"/>
    </source>
</evidence>